<gene>
    <name evidence="1" type="ORF">BDV27DRAFT_129421</name>
</gene>
<reference evidence="1 2" key="1">
    <citation type="submission" date="2019-04" db="EMBL/GenBank/DDBJ databases">
        <title>Friends and foes A comparative genomics studyof 23 Aspergillus species from section Flavi.</title>
        <authorList>
            <consortium name="DOE Joint Genome Institute"/>
            <person name="Kjaerbolling I."/>
            <person name="Vesth T."/>
            <person name="Frisvad J.C."/>
            <person name="Nybo J.L."/>
            <person name="Theobald S."/>
            <person name="Kildgaard S."/>
            <person name="Isbrandt T."/>
            <person name="Kuo A."/>
            <person name="Sato A."/>
            <person name="Lyhne E.K."/>
            <person name="Kogle M.E."/>
            <person name="Wiebenga A."/>
            <person name="Kun R.S."/>
            <person name="Lubbers R.J."/>
            <person name="Makela M.R."/>
            <person name="Barry K."/>
            <person name="Chovatia M."/>
            <person name="Clum A."/>
            <person name="Daum C."/>
            <person name="Haridas S."/>
            <person name="He G."/>
            <person name="LaButti K."/>
            <person name="Lipzen A."/>
            <person name="Mondo S."/>
            <person name="Riley R."/>
            <person name="Salamov A."/>
            <person name="Simmons B.A."/>
            <person name="Magnuson J.K."/>
            <person name="Henrissat B."/>
            <person name="Mortensen U.H."/>
            <person name="Larsen T.O."/>
            <person name="Devries R.P."/>
            <person name="Grigoriev I.V."/>
            <person name="Machida M."/>
            <person name="Baker S.E."/>
            <person name="Andersen M.R."/>
        </authorList>
    </citation>
    <scope>NUCLEOTIDE SEQUENCE [LARGE SCALE GENOMIC DNA]</scope>
    <source>
        <strain evidence="1 2">CBS 763.97</strain>
    </source>
</reference>
<evidence type="ECO:0000313" key="1">
    <source>
        <dbReference type="EMBL" id="KAE8363824.1"/>
    </source>
</evidence>
<evidence type="ECO:0008006" key="3">
    <source>
        <dbReference type="Google" id="ProtNLM"/>
    </source>
</evidence>
<dbReference type="GeneID" id="43651634"/>
<dbReference type="AlphaFoldDB" id="A0A5N7A1T0"/>
<evidence type="ECO:0000313" key="2">
    <source>
        <dbReference type="Proteomes" id="UP000326268"/>
    </source>
</evidence>
<dbReference type="OrthoDB" id="5275938at2759"/>
<dbReference type="Proteomes" id="UP000326268">
    <property type="component" value="Unassembled WGS sequence"/>
</dbReference>
<proteinExistence type="predicted"/>
<protein>
    <recommendedName>
        <fullName evidence="3">BTB domain-containing protein</fullName>
    </recommendedName>
</protein>
<organism evidence="1 2">
    <name type="scientific">Aspergillus caelatus</name>
    <dbReference type="NCBI Taxonomy" id="61420"/>
    <lineage>
        <taxon>Eukaryota</taxon>
        <taxon>Fungi</taxon>
        <taxon>Dikarya</taxon>
        <taxon>Ascomycota</taxon>
        <taxon>Pezizomycotina</taxon>
        <taxon>Eurotiomycetes</taxon>
        <taxon>Eurotiomycetidae</taxon>
        <taxon>Eurotiales</taxon>
        <taxon>Aspergillaceae</taxon>
        <taxon>Aspergillus</taxon>
        <taxon>Aspergillus subgen. Circumdati</taxon>
    </lineage>
</organism>
<name>A0A5N7A1T0_9EURO</name>
<sequence>MDDIIYTLDPEGDVILVLHNVPENLPGSMWDIDASTLTGFSDLSMHSEVVSEPPPDIGNMEEESEIVEVDHTDDIDKPAESSRNHEHVEQHLQIRASSKHLTLACPQFKRTLQHGFQEGNELKSKGYLTIPVQDWPALPFLILIMIIHGRTRTVPREVSLERLAEIALLVDYYECYEAVEVFSEMWINALAEIPFASVSDAEKWLFVSWVFQQNTIFETSSKYLQLRYRTNLATIQFPFPSSVRDAINMARENAIEMVIECMHDQLSRLQSSTIQCSYECDCMLLGALTKQMCQMEVLSPRPISDFPGMSFTGLVNECRKMEYPQWYSQKGKRAHSCGLSSSLTTQLESLEHLLTGLDISSFVQLRRPGDLK</sequence>
<dbReference type="EMBL" id="ML737666">
    <property type="protein sequence ID" value="KAE8363824.1"/>
    <property type="molecule type" value="Genomic_DNA"/>
</dbReference>
<accession>A0A5N7A1T0</accession>
<keyword evidence="2" id="KW-1185">Reference proteome</keyword>
<dbReference type="RefSeq" id="XP_031926905.1">
    <property type="nucleotide sequence ID" value="XM_032067188.1"/>
</dbReference>